<sequence>MGLQVSWAPPALWVLGCCALLLWLWALCTACRRPEDPLAPRKRARRQRAKLQGSAMPAESQVGHQIARAAPGPAQLQGPAACQRGSPAPTLAGDVQGHQWIAGSPLCLPTPGAAPGSAGSCSQRRVRWSRGYLFQRGAGGPSRGQPRGQPYGSVCPRPEAQGDPSQSPGATAGEGR</sequence>
<dbReference type="Ensembl" id="ENSANAT00000036461.1">
    <property type="protein sequence ID" value="ENSANAP00000018598.1"/>
    <property type="gene ID" value="ENSANAG00000027128.1"/>
</dbReference>
<evidence type="ECO:0000256" key="2">
    <source>
        <dbReference type="SAM" id="SignalP"/>
    </source>
</evidence>
<evidence type="ECO:0000313" key="3">
    <source>
        <dbReference type="Ensembl" id="ENSANAP00000018598.1"/>
    </source>
</evidence>
<feature type="chain" id="PRO_5014338240" evidence="2">
    <location>
        <begin position="31"/>
        <end position="176"/>
    </location>
</feature>
<reference evidence="3" key="1">
    <citation type="submission" date="2025-08" db="UniProtKB">
        <authorList>
            <consortium name="Ensembl"/>
        </authorList>
    </citation>
    <scope>IDENTIFICATION</scope>
</reference>
<organism evidence="3 4">
    <name type="scientific">Aotus nancymaae</name>
    <name type="common">Ma's night monkey</name>
    <dbReference type="NCBI Taxonomy" id="37293"/>
    <lineage>
        <taxon>Eukaryota</taxon>
        <taxon>Metazoa</taxon>
        <taxon>Chordata</taxon>
        <taxon>Craniata</taxon>
        <taxon>Vertebrata</taxon>
        <taxon>Euteleostomi</taxon>
        <taxon>Mammalia</taxon>
        <taxon>Eutheria</taxon>
        <taxon>Euarchontoglires</taxon>
        <taxon>Primates</taxon>
        <taxon>Haplorrhini</taxon>
        <taxon>Platyrrhini</taxon>
        <taxon>Aotidae</taxon>
        <taxon>Aotus</taxon>
    </lineage>
</organism>
<dbReference type="Proteomes" id="UP000233020">
    <property type="component" value="Unplaced"/>
</dbReference>
<dbReference type="GO" id="GO:0050853">
    <property type="term" value="P:B cell receptor signaling pathway"/>
    <property type="evidence" value="ECO:0007669"/>
    <property type="project" value="InterPro"/>
</dbReference>
<feature type="signal peptide" evidence="2">
    <location>
        <begin position="1"/>
        <end position="30"/>
    </location>
</feature>
<dbReference type="GO" id="GO:0019901">
    <property type="term" value="F:protein kinase binding"/>
    <property type="evidence" value="ECO:0007669"/>
    <property type="project" value="TreeGrafter"/>
</dbReference>
<feature type="region of interest" description="Disordered" evidence="1">
    <location>
        <begin position="39"/>
        <end position="61"/>
    </location>
</feature>
<dbReference type="AlphaFoldDB" id="A0A2K5DCB8"/>
<feature type="compositionally biased region" description="Basic residues" evidence="1">
    <location>
        <begin position="40"/>
        <end position="49"/>
    </location>
</feature>
<dbReference type="GO" id="GO:0019815">
    <property type="term" value="C:B cell receptor complex"/>
    <property type="evidence" value="ECO:0007669"/>
    <property type="project" value="TreeGrafter"/>
</dbReference>
<name>A0A2K5DCB8_AOTNA</name>
<keyword evidence="4" id="KW-1185">Reference proteome</keyword>
<dbReference type="PANTHER" id="PTHR47740">
    <property type="entry name" value="LCK-INTERACTING TRANSMEMBRANE ADAPTER 1, LIME1"/>
    <property type="match status" value="1"/>
</dbReference>
<feature type="compositionally biased region" description="Low complexity" evidence="1">
    <location>
        <begin position="143"/>
        <end position="152"/>
    </location>
</feature>
<proteinExistence type="predicted"/>
<reference evidence="3" key="2">
    <citation type="submission" date="2025-09" db="UniProtKB">
        <authorList>
            <consortium name="Ensembl"/>
        </authorList>
    </citation>
    <scope>IDENTIFICATION</scope>
</reference>
<gene>
    <name evidence="3" type="primary">LIME1</name>
</gene>
<dbReference type="PANTHER" id="PTHR47740:SF1">
    <property type="entry name" value="LCK-INTERACTING TRANSMEMBRANE ADAPTER 1"/>
    <property type="match status" value="1"/>
</dbReference>
<dbReference type="Pfam" id="PF15332">
    <property type="entry name" value="LIME1"/>
    <property type="match status" value="1"/>
</dbReference>
<evidence type="ECO:0000313" key="4">
    <source>
        <dbReference type="Proteomes" id="UP000233020"/>
    </source>
</evidence>
<feature type="region of interest" description="Disordered" evidence="1">
    <location>
        <begin position="134"/>
        <end position="176"/>
    </location>
</feature>
<dbReference type="GO" id="GO:0050852">
    <property type="term" value="P:T cell receptor signaling pathway"/>
    <property type="evidence" value="ECO:0007669"/>
    <property type="project" value="InterPro"/>
</dbReference>
<keyword evidence="2" id="KW-0732">Signal</keyword>
<dbReference type="GeneTree" id="ENSGT00510000050080"/>
<dbReference type="InterPro" id="IPR026072">
    <property type="entry name" value="Lime1"/>
</dbReference>
<evidence type="ECO:0000256" key="1">
    <source>
        <dbReference type="SAM" id="MobiDB-lite"/>
    </source>
</evidence>
<accession>A0A2K5DCB8</accession>
<protein>
    <submittedName>
        <fullName evidence="3">Lck interacting transmembrane adaptor 1</fullName>
    </submittedName>
</protein>